<gene>
    <name evidence="1" type="ORF">Amon02_001115400</name>
</gene>
<organism evidence="1 2">
    <name type="scientific">Ambrosiozyma monospora</name>
    <name type="common">Yeast</name>
    <name type="synonym">Endomycopsis monosporus</name>
    <dbReference type="NCBI Taxonomy" id="43982"/>
    <lineage>
        <taxon>Eukaryota</taxon>
        <taxon>Fungi</taxon>
        <taxon>Dikarya</taxon>
        <taxon>Ascomycota</taxon>
        <taxon>Saccharomycotina</taxon>
        <taxon>Pichiomycetes</taxon>
        <taxon>Pichiales</taxon>
        <taxon>Pichiaceae</taxon>
        <taxon>Ambrosiozyma</taxon>
    </lineage>
</organism>
<comment type="caution">
    <text evidence="1">The sequence shown here is derived from an EMBL/GenBank/DDBJ whole genome shotgun (WGS) entry which is preliminary data.</text>
</comment>
<reference evidence="1" key="1">
    <citation type="submission" date="2023-04" db="EMBL/GenBank/DDBJ databases">
        <title>Ambrosiozyma monospora NBRC 10751.</title>
        <authorList>
            <person name="Ichikawa N."/>
            <person name="Sato H."/>
            <person name="Tonouchi N."/>
        </authorList>
    </citation>
    <scope>NUCLEOTIDE SEQUENCE</scope>
    <source>
        <strain evidence="1">NBRC 10751</strain>
    </source>
</reference>
<evidence type="ECO:0000313" key="1">
    <source>
        <dbReference type="EMBL" id="GMF01050.1"/>
    </source>
</evidence>
<keyword evidence="2" id="KW-1185">Reference proteome</keyword>
<accession>A0ACB5U4J7</accession>
<evidence type="ECO:0000313" key="2">
    <source>
        <dbReference type="Proteomes" id="UP001165064"/>
    </source>
</evidence>
<sequence>MELKKHKGSLSSHENLPNMILDCEKYIDPMESEFLGLGLIHSLDESKKLLNIYTPVDQAILQARFGHGEFKLVLVKGRTDMPAEELIPKVILHKRKATRKRKAKEIPYVNFSGTLGKGGKALNVRRNLKRRGYQDN</sequence>
<proteinExistence type="predicted"/>
<protein>
    <submittedName>
        <fullName evidence="1">Unnamed protein product</fullName>
    </submittedName>
</protein>
<dbReference type="EMBL" id="BSXS01011681">
    <property type="protein sequence ID" value="GMF01050.1"/>
    <property type="molecule type" value="Genomic_DNA"/>
</dbReference>
<name>A0ACB5U4J7_AMBMO</name>
<dbReference type="Proteomes" id="UP001165064">
    <property type="component" value="Unassembled WGS sequence"/>
</dbReference>